<evidence type="ECO:0000313" key="3">
    <source>
        <dbReference type="EMBL" id="CAA6825737.1"/>
    </source>
</evidence>
<gene>
    <name evidence="3" type="ORF">HELGO_WM18290</name>
</gene>
<accession>A0A6S6U641</accession>
<dbReference type="Pfam" id="PF09983">
    <property type="entry name" value="JetD_C"/>
    <property type="match status" value="1"/>
</dbReference>
<reference evidence="3" key="1">
    <citation type="submission" date="2020-01" db="EMBL/GenBank/DDBJ databases">
        <authorList>
            <person name="Meier V. D."/>
            <person name="Meier V D."/>
        </authorList>
    </citation>
    <scope>NUCLEOTIDE SEQUENCE</scope>
    <source>
        <strain evidence="3">HLG_WM_MAG_09</strain>
    </source>
</reference>
<dbReference type="PIRSF" id="PIRSF028408">
    <property type="entry name" value="UCP028408"/>
    <property type="match status" value="1"/>
</dbReference>
<evidence type="ECO:0000259" key="2">
    <source>
        <dbReference type="Pfam" id="PF11795"/>
    </source>
</evidence>
<dbReference type="InterPro" id="IPR014544">
    <property type="entry name" value="UCP028408"/>
</dbReference>
<evidence type="ECO:0008006" key="4">
    <source>
        <dbReference type="Google" id="ProtNLM"/>
    </source>
</evidence>
<organism evidence="3">
    <name type="scientific">uncultured Thiotrichaceae bacterium</name>
    <dbReference type="NCBI Taxonomy" id="298394"/>
    <lineage>
        <taxon>Bacteria</taxon>
        <taxon>Pseudomonadati</taxon>
        <taxon>Pseudomonadota</taxon>
        <taxon>Gammaproteobacteria</taxon>
        <taxon>Thiotrichales</taxon>
        <taxon>Thiotrichaceae</taxon>
        <taxon>environmental samples</taxon>
    </lineage>
</organism>
<dbReference type="Pfam" id="PF11795">
    <property type="entry name" value="DUF3322"/>
    <property type="match status" value="1"/>
</dbReference>
<sequence>MITPADIRQKAQKLWDNGKLLQDVLSENTLFPWEITFRTPNARQQLEDFAAIRLWAEQLKSQSQEVANQGYSIEYKSISHRQLGEQRLPKRIVFSQRDDLLRYLRKQREFGHLLALMQGSISSHPDLHHWFLNKPRQFMQYANVWPELLAVCDHLMAHPRPDCYVRELDIVGVDSKFIEQHRGILAELLDALLPEDVIDNTVTGVSHYGFERRYGLKYPEPLVRLRLLDAALYPVGGVSDVSLPVSQLAQWSIPCERVFITENKINGLSFPEQVNSLVIFGLGYGVDVLAGVEWLRDKAIVYWGDIDTHGFSILSRLRSHFPEVRSLMMDHATVEQFSNLCVEEPENARCVDVLRYLTDEEQVLYQQLQRSYQRLEQERLPMGYVVSCVESTEAM</sequence>
<proteinExistence type="predicted"/>
<name>A0A6S6U641_9GAMM</name>
<dbReference type="AlphaFoldDB" id="A0A6S6U641"/>
<protein>
    <recommendedName>
        <fullName evidence="4">Wadjet protein JetD C-terminal domain-containing protein</fullName>
    </recommendedName>
</protein>
<feature type="domain" description="Wadjet protein JetD C-terminal" evidence="1">
    <location>
        <begin position="215"/>
        <end position="386"/>
    </location>
</feature>
<dbReference type="EMBL" id="CACVAT010000414">
    <property type="protein sequence ID" value="CAA6825737.1"/>
    <property type="molecule type" value="Genomic_DNA"/>
</dbReference>
<dbReference type="InterPro" id="IPR024534">
    <property type="entry name" value="JetD_C"/>
</dbReference>
<dbReference type="InterPro" id="IPR024537">
    <property type="entry name" value="DUF3322"/>
</dbReference>
<evidence type="ECO:0000259" key="1">
    <source>
        <dbReference type="Pfam" id="PF09983"/>
    </source>
</evidence>
<feature type="domain" description="DUF3322" evidence="2">
    <location>
        <begin position="4"/>
        <end position="190"/>
    </location>
</feature>